<proteinExistence type="predicted"/>
<dbReference type="EMBL" id="JAAAJA010002166">
    <property type="protein sequence ID" value="KAG0242816.1"/>
    <property type="molecule type" value="Genomic_DNA"/>
</dbReference>
<reference evidence="3" key="1">
    <citation type="journal article" date="2020" name="Fungal Divers.">
        <title>Resolving the Mortierellaceae phylogeny through synthesis of multi-gene phylogenetics and phylogenomics.</title>
        <authorList>
            <person name="Vandepol N."/>
            <person name="Liber J."/>
            <person name="Desiro A."/>
            <person name="Na H."/>
            <person name="Kennedy M."/>
            <person name="Barry K."/>
            <person name="Grigoriev I.V."/>
            <person name="Miller A.N."/>
            <person name="O'Donnell K."/>
            <person name="Stajich J.E."/>
            <person name="Bonito G."/>
        </authorList>
    </citation>
    <scope>NUCLEOTIDE SEQUENCE</scope>
    <source>
        <strain evidence="3">KOD948</strain>
    </source>
</reference>
<gene>
    <name evidence="3" type="ORF">BG011_003243</name>
</gene>
<dbReference type="Gene3D" id="1.20.120.1240">
    <property type="entry name" value="Dynamin, middle domain"/>
    <property type="match status" value="1"/>
</dbReference>
<protein>
    <recommendedName>
        <fullName evidence="2">Dynamin stalk domain-containing protein</fullName>
    </recommendedName>
</protein>
<feature type="non-terminal residue" evidence="3">
    <location>
        <position position="1"/>
    </location>
</feature>
<evidence type="ECO:0000313" key="3">
    <source>
        <dbReference type="EMBL" id="KAG0242816.1"/>
    </source>
</evidence>
<keyword evidence="4" id="KW-1185">Reference proteome</keyword>
<feature type="region of interest" description="Disordered" evidence="1">
    <location>
        <begin position="77"/>
        <end position="99"/>
    </location>
</feature>
<evidence type="ECO:0000313" key="4">
    <source>
        <dbReference type="Proteomes" id="UP000726737"/>
    </source>
</evidence>
<name>A0A9P6PK76_9FUNG</name>
<dbReference type="InterPro" id="IPR000375">
    <property type="entry name" value="Dynamin_stalk"/>
</dbReference>
<dbReference type="Proteomes" id="UP000726737">
    <property type="component" value="Unassembled WGS sequence"/>
</dbReference>
<comment type="caution">
    <text evidence="3">The sequence shown here is derived from an EMBL/GenBank/DDBJ whole genome shotgun (WGS) entry which is preliminary data.</text>
</comment>
<accession>A0A9P6PK76</accession>
<dbReference type="AlphaFoldDB" id="A0A9P6PK76"/>
<dbReference type="Pfam" id="PF01031">
    <property type="entry name" value="Dynamin_M"/>
    <property type="match status" value="1"/>
</dbReference>
<sequence length="239" mass="27425">KELPFLRKEILELIGESEREIASMGPPVSSAATAKIKYFECILKLKSLLTDLLDGNYSFDYISKYKADFENKARVDLTSEGDNSDSDNDSGVGDDRDDDFAPLPLDGDHRFIRASLHGLYQNYNQAMNRDKFMLPKEKISELVLRYKGSELPGFVSFTAFKHIYIETLVPWSDLTKVHINNMHRYLYKVVTNFIESTAEPLLKDMLLLEFDKFYNSQSAKIDDVIKDIFTDEGTPFTMN</sequence>
<dbReference type="OrthoDB" id="5061070at2759"/>
<feature type="non-terminal residue" evidence="3">
    <location>
        <position position="239"/>
    </location>
</feature>
<organism evidence="3 4">
    <name type="scientific">Mortierella polycephala</name>
    <dbReference type="NCBI Taxonomy" id="41804"/>
    <lineage>
        <taxon>Eukaryota</taxon>
        <taxon>Fungi</taxon>
        <taxon>Fungi incertae sedis</taxon>
        <taxon>Mucoromycota</taxon>
        <taxon>Mortierellomycotina</taxon>
        <taxon>Mortierellomycetes</taxon>
        <taxon>Mortierellales</taxon>
        <taxon>Mortierellaceae</taxon>
        <taxon>Mortierella</taxon>
    </lineage>
</organism>
<feature type="domain" description="Dynamin stalk" evidence="2">
    <location>
        <begin position="1"/>
        <end position="233"/>
    </location>
</feature>
<evidence type="ECO:0000256" key="1">
    <source>
        <dbReference type="SAM" id="MobiDB-lite"/>
    </source>
</evidence>
<evidence type="ECO:0000259" key="2">
    <source>
        <dbReference type="Pfam" id="PF01031"/>
    </source>
</evidence>